<dbReference type="GO" id="GO:0005524">
    <property type="term" value="F:ATP binding"/>
    <property type="evidence" value="ECO:0007669"/>
    <property type="project" value="UniProtKB-KW"/>
</dbReference>
<dbReference type="SMART" id="SM00382">
    <property type="entry name" value="AAA"/>
    <property type="match status" value="1"/>
</dbReference>
<name>A0ABS0T7S3_9STAP</name>
<keyword evidence="4 6" id="KW-0067">ATP-binding</keyword>
<keyword evidence="3" id="KW-0547">Nucleotide-binding</keyword>
<gene>
    <name evidence="6" type="ORF">HHH54_04075</name>
</gene>
<dbReference type="Proteomes" id="UP000751852">
    <property type="component" value="Unassembled WGS sequence"/>
</dbReference>
<dbReference type="PROSITE" id="PS50893">
    <property type="entry name" value="ABC_TRANSPORTER_2"/>
    <property type="match status" value="1"/>
</dbReference>
<evidence type="ECO:0000259" key="5">
    <source>
        <dbReference type="PROSITE" id="PS50893"/>
    </source>
</evidence>
<proteinExistence type="inferred from homology"/>
<reference evidence="6 7" key="1">
    <citation type="submission" date="2020-04" db="EMBL/GenBank/DDBJ databases">
        <title>Staphylococcus species from domestic dog.</title>
        <authorList>
            <person name="Paterson G.K."/>
        </authorList>
    </citation>
    <scope>NUCLEOTIDE SEQUENCE [LARGE SCALE GENOMIC DNA]</scope>
    <source>
        <strain evidence="6 7">H16/1A</strain>
    </source>
</reference>
<evidence type="ECO:0000313" key="7">
    <source>
        <dbReference type="Proteomes" id="UP000751852"/>
    </source>
</evidence>
<feature type="domain" description="ABC transporter" evidence="5">
    <location>
        <begin position="1"/>
        <end position="220"/>
    </location>
</feature>
<dbReference type="RefSeq" id="WP_198617562.1">
    <property type="nucleotide sequence ID" value="NZ_JABANU010000007.1"/>
</dbReference>
<dbReference type="InterPro" id="IPR003593">
    <property type="entry name" value="AAA+_ATPase"/>
</dbReference>
<keyword evidence="2" id="KW-0813">Transport</keyword>
<dbReference type="InterPro" id="IPR027417">
    <property type="entry name" value="P-loop_NTPase"/>
</dbReference>
<dbReference type="SUPFAM" id="SSF52540">
    <property type="entry name" value="P-loop containing nucleoside triphosphate hydrolases"/>
    <property type="match status" value="1"/>
</dbReference>
<evidence type="ECO:0000256" key="1">
    <source>
        <dbReference type="ARBA" id="ARBA00005417"/>
    </source>
</evidence>
<comment type="caution">
    <text evidence="6">The sequence shown here is derived from an EMBL/GenBank/DDBJ whole genome shotgun (WGS) entry which is preliminary data.</text>
</comment>
<dbReference type="EMBL" id="JABANU010000007">
    <property type="protein sequence ID" value="MBI5974778.1"/>
    <property type="molecule type" value="Genomic_DNA"/>
</dbReference>
<dbReference type="CDD" id="cd03230">
    <property type="entry name" value="ABC_DR_subfamily_A"/>
    <property type="match status" value="1"/>
</dbReference>
<sequence length="290" mass="32920">MELKHITKRYGQNTVIDDIEFAFHDSKIVGLIGKNGVGKTTLMKIMNGNIINYSGEVKVAKNDHIGYLIEHPKLYDNKSGLYNLKLFAQVLGNGFDKPYTENIIRAFGMESYIKKKVKKYSMGMKQKLAIAVSLMNKPKFLILDEPTNGMDPDGSIDVLKTIESLVNELDMKILISSHKLEDIELICDRAVFLRDGHFVQDVNMAEGQTTDQTTINIDEKDFEAALSYLTEHFKVVQSQKDTGEITINAQNNYQTLLKGLAQHNIYPRFIDTRKASLRDTYFNINQRGDA</sequence>
<dbReference type="InterPro" id="IPR003439">
    <property type="entry name" value="ABC_transporter-like_ATP-bd"/>
</dbReference>
<evidence type="ECO:0000256" key="4">
    <source>
        <dbReference type="ARBA" id="ARBA00022840"/>
    </source>
</evidence>
<dbReference type="Pfam" id="PF00005">
    <property type="entry name" value="ABC_tran"/>
    <property type="match status" value="1"/>
</dbReference>
<comment type="similarity">
    <text evidence="1">Belongs to the ABC transporter superfamily.</text>
</comment>
<organism evidence="6 7">
    <name type="scientific">Staphylococcus canis</name>
    <dbReference type="NCBI Taxonomy" id="2724942"/>
    <lineage>
        <taxon>Bacteria</taxon>
        <taxon>Bacillati</taxon>
        <taxon>Bacillota</taxon>
        <taxon>Bacilli</taxon>
        <taxon>Bacillales</taxon>
        <taxon>Staphylococcaceae</taxon>
        <taxon>Staphylococcus</taxon>
    </lineage>
</organism>
<protein>
    <submittedName>
        <fullName evidence="6">ABC transporter ATP-binding protein</fullName>
    </submittedName>
</protein>
<evidence type="ECO:0000256" key="2">
    <source>
        <dbReference type="ARBA" id="ARBA00022448"/>
    </source>
</evidence>
<dbReference type="Gene3D" id="3.40.50.300">
    <property type="entry name" value="P-loop containing nucleotide triphosphate hydrolases"/>
    <property type="match status" value="1"/>
</dbReference>
<evidence type="ECO:0000313" key="6">
    <source>
        <dbReference type="EMBL" id="MBI5974778.1"/>
    </source>
</evidence>
<accession>A0ABS0T7S3</accession>
<dbReference type="InterPro" id="IPR050763">
    <property type="entry name" value="ABC_transporter_ATP-binding"/>
</dbReference>
<keyword evidence="7" id="KW-1185">Reference proteome</keyword>
<dbReference type="PANTHER" id="PTHR42711:SF5">
    <property type="entry name" value="ABC TRANSPORTER ATP-BINDING PROTEIN NATA"/>
    <property type="match status" value="1"/>
</dbReference>
<dbReference type="NCBIfam" id="NF047568">
    <property type="entry name" value="PSM_export_PmtC"/>
    <property type="match status" value="1"/>
</dbReference>
<dbReference type="PANTHER" id="PTHR42711">
    <property type="entry name" value="ABC TRANSPORTER ATP-BINDING PROTEIN"/>
    <property type="match status" value="1"/>
</dbReference>
<evidence type="ECO:0000256" key="3">
    <source>
        <dbReference type="ARBA" id="ARBA00022741"/>
    </source>
</evidence>